<keyword evidence="2" id="KW-1185">Reference proteome</keyword>
<comment type="caution">
    <text evidence="1">The sequence shown here is derived from an EMBL/GenBank/DDBJ whole genome shotgun (WGS) entry which is preliminary data.</text>
</comment>
<name>A0ABW5B1F5_9FLAO</name>
<keyword evidence="1" id="KW-0413">Isomerase</keyword>
<sequence>MDIKFYYPVWSIGELPLEEALYKIKKNGYDGAEIAIREDQDLQYIQSVFKDQDLELLAQHPFAEGTTFDEYQKDFSNKLRKIQKLQPVHINCHTGNDYFSFEQNKKLLLEAIRIEKENSIKISHEIHRGRFSFAPLITKQYIDQIQELKLTADYSHWCVVTESLLENFENVLKSLASNIHHIHARVGFEEAPQVNDPFAPEHRYALERHLQWWQQILNTYKKNQKGALLITCEFGPKPYLQNLPYTQQPVADIWNINLKMKSYLKRKLQ</sequence>
<evidence type="ECO:0000313" key="1">
    <source>
        <dbReference type="EMBL" id="MFD2188495.1"/>
    </source>
</evidence>
<dbReference type="Gene3D" id="3.20.20.150">
    <property type="entry name" value="Divalent-metal-dependent TIM barrel enzymes"/>
    <property type="match status" value="1"/>
</dbReference>
<dbReference type="Proteomes" id="UP001597344">
    <property type="component" value="Unassembled WGS sequence"/>
</dbReference>
<accession>A0ABW5B1F5</accession>
<reference evidence="2" key="1">
    <citation type="journal article" date="2019" name="Int. J. Syst. Evol. Microbiol.">
        <title>The Global Catalogue of Microorganisms (GCM) 10K type strain sequencing project: providing services to taxonomists for standard genome sequencing and annotation.</title>
        <authorList>
            <consortium name="The Broad Institute Genomics Platform"/>
            <consortium name="The Broad Institute Genome Sequencing Center for Infectious Disease"/>
            <person name="Wu L."/>
            <person name="Ma J."/>
        </authorList>
    </citation>
    <scope>NUCLEOTIDE SEQUENCE [LARGE SCALE GENOMIC DNA]</scope>
    <source>
        <strain evidence="2">DT92</strain>
    </source>
</reference>
<dbReference type="InterPro" id="IPR036237">
    <property type="entry name" value="Xyl_isomerase-like_sf"/>
</dbReference>
<gene>
    <name evidence="1" type="ORF">ACFSJT_16935</name>
</gene>
<evidence type="ECO:0000313" key="2">
    <source>
        <dbReference type="Proteomes" id="UP001597344"/>
    </source>
</evidence>
<protein>
    <submittedName>
        <fullName evidence="1">Sugar phosphate isomerase/epimerase family protein</fullName>
    </submittedName>
</protein>
<dbReference type="EMBL" id="JBHUHY010000017">
    <property type="protein sequence ID" value="MFD2188495.1"/>
    <property type="molecule type" value="Genomic_DNA"/>
</dbReference>
<proteinExistence type="predicted"/>
<organism evidence="1 2">
    <name type="scientific">Aquimarina celericrescens</name>
    <dbReference type="NCBI Taxonomy" id="1964542"/>
    <lineage>
        <taxon>Bacteria</taxon>
        <taxon>Pseudomonadati</taxon>
        <taxon>Bacteroidota</taxon>
        <taxon>Flavobacteriia</taxon>
        <taxon>Flavobacteriales</taxon>
        <taxon>Flavobacteriaceae</taxon>
        <taxon>Aquimarina</taxon>
    </lineage>
</organism>
<dbReference type="RefSeq" id="WP_378321529.1">
    <property type="nucleotide sequence ID" value="NZ_JBHUHY010000017.1"/>
</dbReference>
<dbReference type="SUPFAM" id="SSF51658">
    <property type="entry name" value="Xylose isomerase-like"/>
    <property type="match status" value="1"/>
</dbReference>
<dbReference type="GO" id="GO:0016853">
    <property type="term" value="F:isomerase activity"/>
    <property type="evidence" value="ECO:0007669"/>
    <property type="project" value="UniProtKB-KW"/>
</dbReference>